<dbReference type="AlphaFoldDB" id="A0AA40VPX0"/>
<gene>
    <name evidence="1" type="ORF">FNW02_05095</name>
</gene>
<accession>A0AA40VPX0</accession>
<protein>
    <submittedName>
        <fullName evidence="1">Uncharacterized protein</fullName>
    </submittedName>
</protein>
<reference evidence="1" key="1">
    <citation type="submission" date="2019-07" db="EMBL/GenBank/DDBJ databases">
        <title>Toxilogical consequences of a new and cryptic species of cyanobacteria (Komarekiella delphini-convector) recovered from the epidermis of a bottlenose dolphin and 1500 ft. in the air.</title>
        <authorList>
            <person name="Brown A.O."/>
            <person name="Dvorak P."/>
            <person name="Villanueva C.D."/>
            <person name="Foss A.J."/>
            <person name="Garvey A.D."/>
            <person name="Gibson Q.A."/>
            <person name="Johansen J.R."/>
            <person name="Casamatta D.A."/>
        </authorList>
    </citation>
    <scope>NUCLEOTIDE SEQUENCE</scope>
    <source>
        <strain evidence="1">SJRDD-AB1</strain>
    </source>
</reference>
<evidence type="ECO:0000313" key="1">
    <source>
        <dbReference type="EMBL" id="MBD6615240.1"/>
    </source>
</evidence>
<comment type="caution">
    <text evidence="1">The sequence shown here is derived from an EMBL/GenBank/DDBJ whole genome shotgun (WGS) entry which is preliminary data.</text>
</comment>
<organism evidence="1 2">
    <name type="scientific">Komarekiella delphini-convector SJRDD-AB1</name>
    <dbReference type="NCBI Taxonomy" id="2593771"/>
    <lineage>
        <taxon>Bacteria</taxon>
        <taxon>Bacillati</taxon>
        <taxon>Cyanobacteriota</taxon>
        <taxon>Cyanophyceae</taxon>
        <taxon>Nostocales</taxon>
        <taxon>Nostocaceae</taxon>
        <taxon>Komarekiella</taxon>
        <taxon>Komarekiella delphini-convector</taxon>
    </lineage>
</organism>
<dbReference type="Proteomes" id="UP001165986">
    <property type="component" value="Unassembled WGS sequence"/>
</dbReference>
<evidence type="ECO:0000313" key="2">
    <source>
        <dbReference type="Proteomes" id="UP001165986"/>
    </source>
</evidence>
<dbReference type="EMBL" id="VJXY01000003">
    <property type="protein sequence ID" value="MBD6615240.1"/>
    <property type="molecule type" value="Genomic_DNA"/>
</dbReference>
<sequence length="82" mass="9451">MHVTITSISSLEYLNFFTNRLRAASRREGRKERKGREQGEVSNFVAQNSVGVAHRRHRFQILPRLGDRVSLLIAITLKVYPT</sequence>
<proteinExistence type="predicted"/>
<keyword evidence="2" id="KW-1185">Reference proteome</keyword>
<name>A0AA40VPX0_9NOST</name>